<evidence type="ECO:0000256" key="1">
    <source>
        <dbReference type="ARBA" id="ARBA00022723"/>
    </source>
</evidence>
<keyword evidence="2" id="KW-0862">Zinc</keyword>
<sequence>MKNDQPAPESRVLLERCIALASESASSGGGPFSAIVVKNGEVIAEACNSVTRDRDPTAHAEVAAIRKACQVLDDHQLTGCTIYASCEPCPMCLGAIYWARADKVVFAASREQASEAGFDDSLVYREVQIPGPERQIPFYHLAISDAEAPFQQWLAFSARHSY</sequence>
<keyword evidence="4" id="KW-0378">Hydrolase</keyword>
<dbReference type="Proteomes" id="UP001595548">
    <property type="component" value="Unassembled WGS sequence"/>
</dbReference>
<dbReference type="GO" id="GO:0052717">
    <property type="term" value="F:tRNA-specific adenosine-34 deaminase activity"/>
    <property type="evidence" value="ECO:0007669"/>
    <property type="project" value="UniProtKB-EC"/>
</dbReference>
<evidence type="ECO:0000313" key="5">
    <source>
        <dbReference type="Proteomes" id="UP001595548"/>
    </source>
</evidence>
<name>A0ABV7HK78_9GAMM</name>
<dbReference type="PROSITE" id="PS00903">
    <property type="entry name" value="CYT_DCMP_DEAMINASES_1"/>
    <property type="match status" value="1"/>
</dbReference>
<reference evidence="5" key="1">
    <citation type="journal article" date="2019" name="Int. J. Syst. Evol. Microbiol.">
        <title>The Global Catalogue of Microorganisms (GCM) 10K type strain sequencing project: providing services to taxonomists for standard genome sequencing and annotation.</title>
        <authorList>
            <consortium name="The Broad Institute Genomics Platform"/>
            <consortium name="The Broad Institute Genome Sequencing Center for Infectious Disease"/>
            <person name="Wu L."/>
            <person name="Ma J."/>
        </authorList>
    </citation>
    <scope>NUCLEOTIDE SEQUENCE [LARGE SCALE GENOMIC DNA]</scope>
    <source>
        <strain evidence="5">KCTC 52141</strain>
    </source>
</reference>
<keyword evidence="5" id="KW-1185">Reference proteome</keyword>
<dbReference type="InterPro" id="IPR002125">
    <property type="entry name" value="CMP_dCMP_dom"/>
</dbReference>
<dbReference type="PANTHER" id="PTHR11079">
    <property type="entry name" value="CYTOSINE DEAMINASE FAMILY MEMBER"/>
    <property type="match status" value="1"/>
</dbReference>
<dbReference type="CDD" id="cd01285">
    <property type="entry name" value="nucleoside_deaminase"/>
    <property type="match status" value="1"/>
</dbReference>
<dbReference type="EC" id="3.5.4.33" evidence="4"/>
<protein>
    <submittedName>
        <fullName evidence="4">Nucleoside deaminase</fullName>
        <ecNumber evidence="4">3.5.4.33</ecNumber>
    </submittedName>
</protein>
<dbReference type="RefSeq" id="WP_382414452.1">
    <property type="nucleotide sequence ID" value="NZ_AP031500.1"/>
</dbReference>
<proteinExistence type="predicted"/>
<dbReference type="PANTHER" id="PTHR11079:SF161">
    <property type="entry name" value="CMP_DCMP-TYPE DEAMINASE DOMAIN-CONTAINING PROTEIN"/>
    <property type="match status" value="1"/>
</dbReference>
<dbReference type="InterPro" id="IPR016192">
    <property type="entry name" value="APOBEC/CMP_deaminase_Zn-bd"/>
</dbReference>
<gene>
    <name evidence="4" type="ORF">ACFOEB_03615</name>
</gene>
<evidence type="ECO:0000313" key="4">
    <source>
        <dbReference type="EMBL" id="MFC3154278.1"/>
    </source>
</evidence>
<organism evidence="4 5">
    <name type="scientific">Gilvimarinus japonicus</name>
    <dbReference type="NCBI Taxonomy" id="1796469"/>
    <lineage>
        <taxon>Bacteria</taxon>
        <taxon>Pseudomonadati</taxon>
        <taxon>Pseudomonadota</taxon>
        <taxon>Gammaproteobacteria</taxon>
        <taxon>Cellvibrionales</taxon>
        <taxon>Cellvibrionaceae</taxon>
        <taxon>Gilvimarinus</taxon>
    </lineage>
</organism>
<keyword evidence="1" id="KW-0479">Metal-binding</keyword>
<evidence type="ECO:0000259" key="3">
    <source>
        <dbReference type="PROSITE" id="PS51747"/>
    </source>
</evidence>
<accession>A0ABV7HK78</accession>
<dbReference type="InterPro" id="IPR016193">
    <property type="entry name" value="Cytidine_deaminase-like"/>
</dbReference>
<dbReference type="EMBL" id="JBHRTL010000004">
    <property type="protein sequence ID" value="MFC3154278.1"/>
    <property type="molecule type" value="Genomic_DNA"/>
</dbReference>
<dbReference type="Gene3D" id="3.40.140.10">
    <property type="entry name" value="Cytidine Deaminase, domain 2"/>
    <property type="match status" value="1"/>
</dbReference>
<dbReference type="SUPFAM" id="SSF53927">
    <property type="entry name" value="Cytidine deaminase-like"/>
    <property type="match status" value="1"/>
</dbReference>
<dbReference type="PROSITE" id="PS51747">
    <property type="entry name" value="CYT_DCMP_DEAMINASES_2"/>
    <property type="match status" value="1"/>
</dbReference>
<comment type="caution">
    <text evidence="4">The sequence shown here is derived from an EMBL/GenBank/DDBJ whole genome shotgun (WGS) entry which is preliminary data.</text>
</comment>
<dbReference type="Pfam" id="PF00383">
    <property type="entry name" value="dCMP_cyt_deam_1"/>
    <property type="match status" value="1"/>
</dbReference>
<feature type="domain" description="CMP/dCMP-type deaminase" evidence="3">
    <location>
        <begin position="8"/>
        <end position="121"/>
    </location>
</feature>
<evidence type="ECO:0000256" key="2">
    <source>
        <dbReference type="ARBA" id="ARBA00022833"/>
    </source>
</evidence>